<dbReference type="InterPro" id="IPR034110">
    <property type="entry name" value="LSMD1_Sm"/>
</dbReference>
<dbReference type="Proteomes" id="UP000054563">
    <property type="component" value="Unassembled WGS sequence"/>
</dbReference>
<dbReference type="Pfam" id="PF01423">
    <property type="entry name" value="LSM"/>
    <property type="match status" value="1"/>
</dbReference>
<dbReference type="EMBL" id="DS016984">
    <property type="protein sequence ID" value="KMU84004.1"/>
    <property type="molecule type" value="Genomic_DNA"/>
</dbReference>
<feature type="domain" description="Sm" evidence="2">
    <location>
        <begin position="156"/>
        <end position="244"/>
    </location>
</feature>
<dbReference type="eggNOG" id="KOG3168">
    <property type="taxonomic scope" value="Eukaryota"/>
</dbReference>
<name>A0A0J8RJ55_COCIT</name>
<dbReference type="InterPro" id="IPR001163">
    <property type="entry name" value="Sm_dom_euk/arc"/>
</dbReference>
<protein>
    <recommendedName>
        <fullName evidence="2">Sm domain-containing protein</fullName>
    </recommendedName>
</protein>
<dbReference type="VEuPathDB" id="FungiDB:CIHG_01788"/>
<dbReference type="InterPro" id="IPR010920">
    <property type="entry name" value="LSM_dom_sf"/>
</dbReference>
<evidence type="ECO:0000259" key="2">
    <source>
        <dbReference type="SMART" id="SM00651"/>
    </source>
</evidence>
<dbReference type="GO" id="GO:0031417">
    <property type="term" value="C:NatC complex"/>
    <property type="evidence" value="ECO:0007669"/>
    <property type="project" value="InterPro"/>
</dbReference>
<proteinExistence type="predicted"/>
<dbReference type="STRING" id="396776.A0A0J8RJ55"/>
<dbReference type="Gene3D" id="2.30.30.100">
    <property type="match status" value="1"/>
</dbReference>
<dbReference type="InterPro" id="IPR050914">
    <property type="entry name" value="snRNP_SmB/NAA38-like"/>
</dbReference>
<organism evidence="3 4">
    <name type="scientific">Coccidioides immitis H538.4</name>
    <dbReference type="NCBI Taxonomy" id="396776"/>
    <lineage>
        <taxon>Eukaryota</taxon>
        <taxon>Fungi</taxon>
        <taxon>Dikarya</taxon>
        <taxon>Ascomycota</taxon>
        <taxon>Pezizomycotina</taxon>
        <taxon>Eurotiomycetes</taxon>
        <taxon>Eurotiomycetidae</taxon>
        <taxon>Onygenales</taxon>
        <taxon>Onygenaceae</taxon>
        <taxon>Coccidioides</taxon>
    </lineage>
</organism>
<sequence>MEEERERNGKRGRGKELGHRIGYYPPTVRTQHCACGPRCVIEGRGCVSNDGWIDRLEVYNGATLFQVLVQRLDIGSWIHASPIATIAITITRAQRSKMTAHRRRVKAGEGVESGSRAANPNDISRGLWCRGTGSESELTEQHRPSHAAMDNPQAVSYLESLLNRTVRLHTSDTRLFVGLFKCTDNDRNIILSNTYEYRFPTPVALNEAIAQQGSENQEVVKANMTSRFIGLVVVPGQHITKIEVDDPSK</sequence>
<reference evidence="4" key="1">
    <citation type="journal article" date="2010" name="Genome Res.">
        <title>Population genomic sequencing of Coccidioides fungi reveals recent hybridization and transposon control.</title>
        <authorList>
            <person name="Neafsey D.E."/>
            <person name="Barker B.M."/>
            <person name="Sharpton T.J."/>
            <person name="Stajich J.E."/>
            <person name="Park D.J."/>
            <person name="Whiston E."/>
            <person name="Hung C.-Y."/>
            <person name="McMahan C."/>
            <person name="White J."/>
            <person name="Sykes S."/>
            <person name="Heiman D."/>
            <person name="Young S."/>
            <person name="Zeng Q."/>
            <person name="Abouelleil A."/>
            <person name="Aftuck L."/>
            <person name="Bessette D."/>
            <person name="Brown A."/>
            <person name="FitzGerald M."/>
            <person name="Lui A."/>
            <person name="Macdonald J.P."/>
            <person name="Priest M."/>
            <person name="Orbach M.J."/>
            <person name="Galgiani J.N."/>
            <person name="Kirkland T.N."/>
            <person name="Cole G.T."/>
            <person name="Birren B.W."/>
            <person name="Henn M.R."/>
            <person name="Taylor J.W."/>
            <person name="Rounsley S.D."/>
        </authorList>
    </citation>
    <scope>NUCLEOTIDE SEQUENCE [LARGE SCALE GENOMIC DNA]</scope>
    <source>
        <strain evidence="4">H538.4</strain>
    </source>
</reference>
<dbReference type="PANTHER" id="PTHR10701">
    <property type="entry name" value="SMALL NUCLEAR RIBONUCLEOPROTEIN-ASSOCIATED PROTEIN B AND N"/>
    <property type="match status" value="1"/>
</dbReference>
<dbReference type="PANTHER" id="PTHR10701:SF5">
    <property type="entry name" value="N-ALPHA-ACETYLTRANSFERASE 38, NATC AUXILIARY SUBUNIT"/>
    <property type="match status" value="1"/>
</dbReference>
<comment type="subunit">
    <text evidence="1">Component of the heptameric LSM1-LSM7 complex, which consists of LSM1, LSM2, LSM3, LSM4, LSM5, LSM6 and LSM7. Component of the heptameric LSM2-LSM8 complex, which consists of LSM2, LSM3, LSM4, LSM5, LSM6, LSM7 and LSM8. The LSm subunits form a seven-membered ring structure with a doughnut shape.</text>
</comment>
<evidence type="ECO:0000313" key="3">
    <source>
        <dbReference type="EMBL" id="KMU84004.1"/>
    </source>
</evidence>
<gene>
    <name evidence="3" type="ORF">CIHG_01788</name>
</gene>
<dbReference type="CDD" id="cd06168">
    <property type="entry name" value="LSMD1"/>
    <property type="match status" value="1"/>
</dbReference>
<dbReference type="OrthoDB" id="368909at2759"/>
<evidence type="ECO:0000256" key="1">
    <source>
        <dbReference type="ARBA" id="ARBA00025892"/>
    </source>
</evidence>
<dbReference type="SUPFAM" id="SSF50182">
    <property type="entry name" value="Sm-like ribonucleoproteins"/>
    <property type="match status" value="1"/>
</dbReference>
<dbReference type="SMART" id="SM00651">
    <property type="entry name" value="Sm"/>
    <property type="match status" value="1"/>
</dbReference>
<accession>A0A0J8RJ55</accession>
<evidence type="ECO:0000313" key="4">
    <source>
        <dbReference type="Proteomes" id="UP000054563"/>
    </source>
</evidence>
<dbReference type="AlphaFoldDB" id="A0A0J8RJ55"/>